<accession>A0A1M4TCH8</accession>
<proteinExistence type="predicted"/>
<name>A0A1M4TCH8_9RHOB</name>
<protein>
    <submittedName>
        <fullName evidence="3">Hint domain-containing protein</fullName>
    </submittedName>
</protein>
<dbReference type="RefSeq" id="WP_073139633.1">
    <property type="nucleotide sequence ID" value="NZ_FQUV01000001.1"/>
</dbReference>
<evidence type="ECO:0000259" key="2">
    <source>
        <dbReference type="Pfam" id="PF13403"/>
    </source>
</evidence>
<dbReference type="InterPro" id="IPR036844">
    <property type="entry name" value="Hint_dom_sf"/>
</dbReference>
<feature type="region of interest" description="Disordered" evidence="1">
    <location>
        <begin position="41"/>
        <end position="63"/>
    </location>
</feature>
<feature type="compositionally biased region" description="Basic and acidic residues" evidence="1">
    <location>
        <begin position="351"/>
        <end position="361"/>
    </location>
</feature>
<dbReference type="Pfam" id="PF13403">
    <property type="entry name" value="Hint_2"/>
    <property type="match status" value="1"/>
</dbReference>
<dbReference type="SUPFAM" id="SSF51294">
    <property type="entry name" value="Hedgehog/intein (Hint) domain"/>
    <property type="match status" value="1"/>
</dbReference>
<feature type="domain" description="Hedgehog/Intein (Hint)" evidence="2">
    <location>
        <begin position="146"/>
        <end position="291"/>
    </location>
</feature>
<keyword evidence="4" id="KW-1185">Reference proteome</keyword>
<sequence length="361" mass="39211">MANYSFHTYAPDALVYDPATDTFTLSSSYDFKTDRNLVEYSDDDSQFDGSDEGDPEGEDGNQVGTAYDDQGNVIEAGDVYADAFAKLEAPDGTKITIDRIEVDGVHVGYLPSQPLVPGMVYDVTFSTWINSNNTMGHGYYTAHSVPCFDAGTLIETPDGPMAAGDVLPGQLVTTLDHGPQPVQWRCDRRVDLRRARDADLPVFIPAGALGAGRSARDLIVSGQHRILLGHDAQAAGLAPKEMLVPAKALIGQLRGVRFMRGRRFARWVHLAFTHHQIVTANGAFAESLLLGQLCLDTLLPAQRNCLERLIANGEIQSPATPVRPCLGASAAQRMMASMRSQSGRGATATRVSERERYFSLH</sequence>
<dbReference type="EMBL" id="FQUV01000001">
    <property type="protein sequence ID" value="SHE42058.1"/>
    <property type="molecule type" value="Genomic_DNA"/>
</dbReference>
<feature type="region of interest" description="Disordered" evidence="1">
    <location>
        <begin position="338"/>
        <end position="361"/>
    </location>
</feature>
<dbReference type="InterPro" id="IPR028992">
    <property type="entry name" value="Hedgehog/Intein_dom"/>
</dbReference>
<dbReference type="Proteomes" id="UP000184144">
    <property type="component" value="Unassembled WGS sequence"/>
</dbReference>
<dbReference type="STRING" id="1486859.SAMN05444273_101372"/>
<dbReference type="AlphaFoldDB" id="A0A1M4TCH8"/>
<evidence type="ECO:0000313" key="3">
    <source>
        <dbReference type="EMBL" id="SHE42058.1"/>
    </source>
</evidence>
<evidence type="ECO:0000256" key="1">
    <source>
        <dbReference type="SAM" id="MobiDB-lite"/>
    </source>
</evidence>
<dbReference type="OrthoDB" id="6305173at2"/>
<gene>
    <name evidence="3" type="ORF">SAMN05444273_101372</name>
</gene>
<reference evidence="4" key="1">
    <citation type="submission" date="2016-11" db="EMBL/GenBank/DDBJ databases">
        <authorList>
            <person name="Varghese N."/>
            <person name="Submissions S."/>
        </authorList>
    </citation>
    <scope>NUCLEOTIDE SEQUENCE [LARGE SCALE GENOMIC DNA]</scope>
    <source>
        <strain evidence="4">DSM 100566</strain>
    </source>
</reference>
<organism evidence="3 4">
    <name type="scientific">Litoreibacter ascidiaceicola</name>
    <dbReference type="NCBI Taxonomy" id="1486859"/>
    <lineage>
        <taxon>Bacteria</taxon>
        <taxon>Pseudomonadati</taxon>
        <taxon>Pseudomonadota</taxon>
        <taxon>Alphaproteobacteria</taxon>
        <taxon>Rhodobacterales</taxon>
        <taxon>Roseobacteraceae</taxon>
        <taxon>Litoreibacter</taxon>
    </lineage>
</organism>
<feature type="compositionally biased region" description="Acidic residues" evidence="1">
    <location>
        <begin position="41"/>
        <end position="59"/>
    </location>
</feature>
<evidence type="ECO:0000313" key="4">
    <source>
        <dbReference type="Proteomes" id="UP000184144"/>
    </source>
</evidence>